<feature type="transmembrane region" description="Helical" evidence="6">
    <location>
        <begin position="307"/>
        <end position="330"/>
    </location>
</feature>
<evidence type="ECO:0008006" key="9">
    <source>
        <dbReference type="Google" id="ProtNLM"/>
    </source>
</evidence>
<feature type="transmembrane region" description="Helical" evidence="6">
    <location>
        <begin position="36"/>
        <end position="58"/>
    </location>
</feature>
<reference evidence="8" key="2">
    <citation type="journal article" date="2018" name="Nat. Commun.">
        <title>Extreme sensitivity to ultraviolet light in the fungal pathogen causing white-nose syndrome of bats.</title>
        <authorList>
            <person name="Palmer J.M."/>
            <person name="Drees K.P."/>
            <person name="Foster J.T."/>
            <person name="Lindner D.L."/>
        </authorList>
    </citation>
    <scope>NUCLEOTIDE SEQUENCE [LARGE SCALE GENOMIC DNA]</scope>
    <source>
        <strain evidence="8">UAMH 10579</strain>
    </source>
</reference>
<dbReference type="EMBL" id="KV460254">
    <property type="protein sequence ID" value="OBT93419.2"/>
    <property type="molecule type" value="Genomic_DNA"/>
</dbReference>
<dbReference type="PANTHER" id="PTHR11040:SF55">
    <property type="entry name" value="MEMBRANE ZINC ION TRANSPORTER, PUTATIVE (AFU_ORTHOLOGUE AFUA_6G00470)-RELATED"/>
    <property type="match status" value="1"/>
</dbReference>
<accession>A0A1B8GC42</accession>
<evidence type="ECO:0000256" key="6">
    <source>
        <dbReference type="SAM" id="Phobius"/>
    </source>
</evidence>
<feature type="transmembrane region" description="Helical" evidence="6">
    <location>
        <begin position="246"/>
        <end position="265"/>
    </location>
</feature>
<proteinExistence type="predicted"/>
<dbReference type="GO" id="GO:0005886">
    <property type="term" value="C:plasma membrane"/>
    <property type="evidence" value="ECO:0007669"/>
    <property type="project" value="TreeGrafter"/>
</dbReference>
<feature type="transmembrane region" description="Helical" evidence="6">
    <location>
        <begin position="111"/>
        <end position="133"/>
    </location>
</feature>
<sequence length="400" mass="43056">MGSSLMKRMLVARQVATDAKPSCGRAVNGEDYNLNLHIAAVFIILFVSSTACAFPLIVVKAPRLRIPPTFLFVVRHFGTGVLIATAFVHLLPTAFISLTDPCLPDFWNKDYPAMAGALALAAVFMIAVVEMVFSPGKNGCAMPAGMMEESIGGGHRNENTKEGSSVGNQEGERRPEQGLIHGRNNSTGRELQRITKSSAAFDAGERNTLPQAKEESEKYVASSSANGTAITPIEIQNHKKALMQCVLLEMGILFHSVFIGMALSVAVGNDFIVLLIAITFHQTFEGLALGSRIAVLSWKRHAFQPWLMALAYGCTTPIGQAIGLATRTLYAPGSQVGLLMVGIMNAISSGLLTFTSLVDLMSEDFLSDESWTVLRGRRRVWACLLVFAGAFGMSLIGAWA</sequence>
<dbReference type="GeneID" id="28842129"/>
<gene>
    <name evidence="7" type="ORF">VE01_08743</name>
</gene>
<protein>
    <recommendedName>
        <fullName evidence="9">High-affinity Zn(2+) transporter zrt1</fullName>
    </recommendedName>
</protein>
<dbReference type="AlphaFoldDB" id="A0A1B8GC42"/>
<evidence type="ECO:0000313" key="7">
    <source>
        <dbReference type="EMBL" id="OBT93419.2"/>
    </source>
</evidence>
<evidence type="ECO:0000313" key="8">
    <source>
        <dbReference type="Proteomes" id="UP000091956"/>
    </source>
</evidence>
<comment type="subcellular location">
    <subcellularLocation>
        <location evidence="1">Membrane</location>
        <topology evidence="1">Multi-pass membrane protein</topology>
    </subcellularLocation>
</comment>
<feature type="transmembrane region" description="Helical" evidence="6">
    <location>
        <begin position="336"/>
        <end position="358"/>
    </location>
</feature>
<evidence type="ECO:0000256" key="4">
    <source>
        <dbReference type="ARBA" id="ARBA00023136"/>
    </source>
</evidence>
<feature type="region of interest" description="Disordered" evidence="5">
    <location>
        <begin position="147"/>
        <end position="191"/>
    </location>
</feature>
<evidence type="ECO:0000256" key="1">
    <source>
        <dbReference type="ARBA" id="ARBA00004141"/>
    </source>
</evidence>
<name>A0A1B8GC42_9PEZI</name>
<dbReference type="STRING" id="342668.A0A1B8GC42"/>
<dbReference type="GO" id="GO:0005385">
    <property type="term" value="F:zinc ion transmembrane transporter activity"/>
    <property type="evidence" value="ECO:0007669"/>
    <property type="project" value="TreeGrafter"/>
</dbReference>
<keyword evidence="4 6" id="KW-0472">Membrane</keyword>
<keyword evidence="3 6" id="KW-1133">Transmembrane helix</keyword>
<keyword evidence="8" id="KW-1185">Reference proteome</keyword>
<feature type="transmembrane region" description="Helical" evidence="6">
    <location>
        <begin position="271"/>
        <end position="295"/>
    </location>
</feature>
<dbReference type="InterPro" id="IPR003689">
    <property type="entry name" value="ZIP"/>
</dbReference>
<dbReference type="RefSeq" id="XP_018127152.2">
    <property type="nucleotide sequence ID" value="XM_018278162.2"/>
</dbReference>
<feature type="transmembrane region" description="Helical" evidence="6">
    <location>
        <begin position="70"/>
        <end position="91"/>
    </location>
</feature>
<dbReference type="PANTHER" id="PTHR11040">
    <property type="entry name" value="ZINC/IRON TRANSPORTER"/>
    <property type="match status" value="1"/>
</dbReference>
<evidence type="ECO:0000256" key="2">
    <source>
        <dbReference type="ARBA" id="ARBA00022692"/>
    </source>
</evidence>
<organism evidence="7 8">
    <name type="scientific">Pseudogymnoascus verrucosus</name>
    <dbReference type="NCBI Taxonomy" id="342668"/>
    <lineage>
        <taxon>Eukaryota</taxon>
        <taxon>Fungi</taxon>
        <taxon>Dikarya</taxon>
        <taxon>Ascomycota</taxon>
        <taxon>Pezizomycotina</taxon>
        <taxon>Leotiomycetes</taxon>
        <taxon>Thelebolales</taxon>
        <taxon>Thelebolaceae</taxon>
        <taxon>Pseudogymnoascus</taxon>
    </lineage>
</organism>
<dbReference type="Pfam" id="PF02535">
    <property type="entry name" value="Zip"/>
    <property type="match status" value="1"/>
</dbReference>
<keyword evidence="2 6" id="KW-0812">Transmembrane</keyword>
<dbReference type="Proteomes" id="UP000091956">
    <property type="component" value="Unassembled WGS sequence"/>
</dbReference>
<reference evidence="7 8" key="1">
    <citation type="submission" date="2016-03" db="EMBL/GenBank/DDBJ databases">
        <title>Comparative genomics of Pseudogymnoascus destructans, the fungus causing white-nose syndrome of bats.</title>
        <authorList>
            <person name="Palmer J.M."/>
            <person name="Drees K.P."/>
            <person name="Foster J.T."/>
            <person name="Lindner D.L."/>
        </authorList>
    </citation>
    <scope>NUCLEOTIDE SEQUENCE [LARGE SCALE GENOMIC DNA]</scope>
    <source>
        <strain evidence="7 8">UAMH 10579</strain>
    </source>
</reference>
<evidence type="ECO:0000256" key="5">
    <source>
        <dbReference type="SAM" id="MobiDB-lite"/>
    </source>
</evidence>
<feature type="transmembrane region" description="Helical" evidence="6">
    <location>
        <begin position="379"/>
        <end position="399"/>
    </location>
</feature>
<evidence type="ECO:0000256" key="3">
    <source>
        <dbReference type="ARBA" id="ARBA00022989"/>
    </source>
</evidence>